<dbReference type="CDD" id="cd06579">
    <property type="entry name" value="TM_PBP1_transp_AraH_like"/>
    <property type="match status" value="1"/>
</dbReference>
<feature type="transmembrane region" description="Helical" evidence="8">
    <location>
        <begin position="284"/>
        <end position="304"/>
    </location>
</feature>
<reference evidence="10" key="1">
    <citation type="journal article" date="2019" name="Int. J. Syst. Evol. Microbiol.">
        <title>The Global Catalogue of Microorganisms (GCM) 10K type strain sequencing project: providing services to taxonomists for standard genome sequencing and annotation.</title>
        <authorList>
            <consortium name="The Broad Institute Genomics Platform"/>
            <consortium name="The Broad Institute Genome Sequencing Center for Infectious Disease"/>
            <person name="Wu L."/>
            <person name="Ma J."/>
        </authorList>
    </citation>
    <scope>NUCLEOTIDE SEQUENCE [LARGE SCALE GENOMIC DNA]</scope>
    <source>
        <strain evidence="10">KCTC 42964</strain>
    </source>
</reference>
<keyword evidence="10" id="KW-1185">Reference proteome</keyword>
<comment type="subcellular location">
    <subcellularLocation>
        <location evidence="1">Cell membrane</location>
        <topology evidence="1">Multi-pass membrane protein</topology>
    </subcellularLocation>
</comment>
<protein>
    <submittedName>
        <fullName evidence="9">ABC transporter permease</fullName>
    </submittedName>
</protein>
<evidence type="ECO:0000256" key="2">
    <source>
        <dbReference type="ARBA" id="ARBA00022448"/>
    </source>
</evidence>
<feature type="transmembrane region" description="Helical" evidence="8">
    <location>
        <begin position="138"/>
        <end position="158"/>
    </location>
</feature>
<evidence type="ECO:0000256" key="5">
    <source>
        <dbReference type="ARBA" id="ARBA00022692"/>
    </source>
</evidence>
<keyword evidence="6 8" id="KW-1133">Transmembrane helix</keyword>
<feature type="transmembrane region" description="Helical" evidence="8">
    <location>
        <begin position="105"/>
        <end position="126"/>
    </location>
</feature>
<dbReference type="PANTHER" id="PTHR32196:SF21">
    <property type="entry name" value="ABC TRANSPORTER PERMEASE PROTEIN YPHD-RELATED"/>
    <property type="match status" value="1"/>
</dbReference>
<comment type="caution">
    <text evidence="9">The sequence shown here is derived from an EMBL/GenBank/DDBJ whole genome shotgun (WGS) entry which is preliminary data.</text>
</comment>
<keyword evidence="7 8" id="KW-0472">Membrane</keyword>
<feature type="transmembrane region" description="Helical" evidence="8">
    <location>
        <begin position="251"/>
        <end position="272"/>
    </location>
</feature>
<sequence length="339" mass="34885">MSLGSMIGAARPDAGGGRRNLLERVVMVVTVVVALVFAATIDGFATLGNLSVILSNSAALVILSCGMALVIISRGLDLSLIAGMVAGATCFSILIDAGYGGPESLLLAVCAMAAVGIVNAWLIAYVEIPAMLATLASAMFITGLVRFAILGGEFMILLPKAHPTVVLLTGEILPGLPAPLVLMAGALAATAILLRYTAAGRTVYAMGDNFQAARLSGLPVRRTTIAVYVFAALMALFAGLVTASASGSVDFRTVTNGGLLFEVILVVVLGGIPLRGGRGGIRNIIVGVALIAILRNGMTLLNFTAQMQDMLKGIVLIIAIVLDNYLNPRDTETDTSGDL</sequence>
<evidence type="ECO:0000313" key="9">
    <source>
        <dbReference type="EMBL" id="MFC3229021.1"/>
    </source>
</evidence>
<accession>A0ABV7L2Y2</accession>
<dbReference type="Pfam" id="PF02653">
    <property type="entry name" value="BPD_transp_2"/>
    <property type="match status" value="1"/>
</dbReference>
<feature type="transmembrane region" description="Helical" evidence="8">
    <location>
        <begin position="225"/>
        <end position="245"/>
    </location>
</feature>
<keyword evidence="4" id="KW-0997">Cell inner membrane</keyword>
<dbReference type="Proteomes" id="UP001595528">
    <property type="component" value="Unassembled WGS sequence"/>
</dbReference>
<dbReference type="PANTHER" id="PTHR32196">
    <property type="entry name" value="ABC TRANSPORTER PERMEASE PROTEIN YPHD-RELATED-RELATED"/>
    <property type="match status" value="1"/>
</dbReference>
<gene>
    <name evidence="9" type="ORF">ACFOGJ_17380</name>
</gene>
<name>A0ABV7L2Y2_9PROT</name>
<feature type="transmembrane region" description="Helical" evidence="8">
    <location>
        <begin position="53"/>
        <end position="72"/>
    </location>
</feature>
<organism evidence="9 10">
    <name type="scientific">Marinibaculum pumilum</name>
    <dbReference type="NCBI Taxonomy" id="1766165"/>
    <lineage>
        <taxon>Bacteria</taxon>
        <taxon>Pseudomonadati</taxon>
        <taxon>Pseudomonadota</taxon>
        <taxon>Alphaproteobacteria</taxon>
        <taxon>Rhodospirillales</taxon>
        <taxon>Rhodospirillaceae</taxon>
        <taxon>Marinibaculum</taxon>
    </lineage>
</organism>
<feature type="transmembrane region" description="Helical" evidence="8">
    <location>
        <begin position="178"/>
        <end position="196"/>
    </location>
</feature>
<evidence type="ECO:0000313" key="10">
    <source>
        <dbReference type="Proteomes" id="UP001595528"/>
    </source>
</evidence>
<keyword evidence="3" id="KW-1003">Cell membrane</keyword>
<keyword evidence="2" id="KW-0813">Transport</keyword>
<evidence type="ECO:0000256" key="1">
    <source>
        <dbReference type="ARBA" id="ARBA00004651"/>
    </source>
</evidence>
<dbReference type="EMBL" id="JBHRTR010000029">
    <property type="protein sequence ID" value="MFC3229021.1"/>
    <property type="molecule type" value="Genomic_DNA"/>
</dbReference>
<dbReference type="RefSeq" id="WP_379902788.1">
    <property type="nucleotide sequence ID" value="NZ_JBHRTR010000029.1"/>
</dbReference>
<evidence type="ECO:0000256" key="7">
    <source>
        <dbReference type="ARBA" id="ARBA00023136"/>
    </source>
</evidence>
<evidence type="ECO:0000256" key="4">
    <source>
        <dbReference type="ARBA" id="ARBA00022519"/>
    </source>
</evidence>
<evidence type="ECO:0000256" key="3">
    <source>
        <dbReference type="ARBA" id="ARBA00022475"/>
    </source>
</evidence>
<dbReference type="InterPro" id="IPR001851">
    <property type="entry name" value="ABC_transp_permease"/>
</dbReference>
<evidence type="ECO:0000256" key="8">
    <source>
        <dbReference type="SAM" id="Phobius"/>
    </source>
</evidence>
<proteinExistence type="predicted"/>
<evidence type="ECO:0000256" key="6">
    <source>
        <dbReference type="ARBA" id="ARBA00022989"/>
    </source>
</evidence>
<feature type="transmembrane region" description="Helical" evidence="8">
    <location>
        <begin position="21"/>
        <end position="41"/>
    </location>
</feature>
<keyword evidence="5 8" id="KW-0812">Transmembrane</keyword>
<feature type="transmembrane region" description="Helical" evidence="8">
    <location>
        <begin position="79"/>
        <end position="99"/>
    </location>
</feature>